<keyword evidence="2" id="KW-1185">Reference proteome</keyword>
<dbReference type="AlphaFoldDB" id="A0A8E2E102"/>
<evidence type="ECO:0000313" key="1">
    <source>
        <dbReference type="EMBL" id="OCK75176.1"/>
    </source>
</evidence>
<dbReference type="Proteomes" id="UP000250266">
    <property type="component" value="Unassembled WGS sequence"/>
</dbReference>
<sequence length="126" mass="13909">MRTWNERTSHPSNGPQLPDAHTCVLIRPSYHHATTLYQAERFCQPQLRAMGIMMLCVTVTCGGALNSSLDDCLQPFSGRHEFPTPPCSGIVVVTVLFYHSSVILSHRVGVAIDLHTYRFSTSHAGA</sequence>
<protein>
    <submittedName>
        <fullName evidence="1">Uncharacterized protein</fullName>
    </submittedName>
</protein>
<name>A0A8E2E102_9PEZI</name>
<gene>
    <name evidence="1" type="ORF">K432DRAFT_177838</name>
</gene>
<reference evidence="1 2" key="1">
    <citation type="journal article" date="2016" name="Nat. Commun.">
        <title>Ectomycorrhizal ecology is imprinted in the genome of the dominant symbiotic fungus Cenococcum geophilum.</title>
        <authorList>
            <consortium name="DOE Joint Genome Institute"/>
            <person name="Peter M."/>
            <person name="Kohler A."/>
            <person name="Ohm R.A."/>
            <person name="Kuo A."/>
            <person name="Krutzmann J."/>
            <person name="Morin E."/>
            <person name="Arend M."/>
            <person name="Barry K.W."/>
            <person name="Binder M."/>
            <person name="Choi C."/>
            <person name="Clum A."/>
            <person name="Copeland A."/>
            <person name="Grisel N."/>
            <person name="Haridas S."/>
            <person name="Kipfer T."/>
            <person name="LaButti K."/>
            <person name="Lindquist E."/>
            <person name="Lipzen A."/>
            <person name="Maire R."/>
            <person name="Meier B."/>
            <person name="Mihaltcheva S."/>
            <person name="Molinier V."/>
            <person name="Murat C."/>
            <person name="Poggeler S."/>
            <person name="Quandt C.A."/>
            <person name="Sperisen C."/>
            <person name="Tritt A."/>
            <person name="Tisserant E."/>
            <person name="Crous P.W."/>
            <person name="Henrissat B."/>
            <person name="Nehls U."/>
            <person name="Egli S."/>
            <person name="Spatafora J.W."/>
            <person name="Grigoriev I.V."/>
            <person name="Martin F.M."/>
        </authorList>
    </citation>
    <scope>NUCLEOTIDE SEQUENCE [LARGE SCALE GENOMIC DNA]</scope>
    <source>
        <strain evidence="1 2">CBS 459.81</strain>
    </source>
</reference>
<dbReference type="EMBL" id="KV745353">
    <property type="protein sequence ID" value="OCK75176.1"/>
    <property type="molecule type" value="Genomic_DNA"/>
</dbReference>
<organism evidence="1 2">
    <name type="scientific">Lepidopterella palustris CBS 459.81</name>
    <dbReference type="NCBI Taxonomy" id="1314670"/>
    <lineage>
        <taxon>Eukaryota</taxon>
        <taxon>Fungi</taxon>
        <taxon>Dikarya</taxon>
        <taxon>Ascomycota</taxon>
        <taxon>Pezizomycotina</taxon>
        <taxon>Dothideomycetes</taxon>
        <taxon>Pleosporomycetidae</taxon>
        <taxon>Mytilinidiales</taxon>
        <taxon>Argynnaceae</taxon>
        <taxon>Lepidopterella</taxon>
    </lineage>
</organism>
<evidence type="ECO:0000313" key="2">
    <source>
        <dbReference type="Proteomes" id="UP000250266"/>
    </source>
</evidence>
<proteinExistence type="predicted"/>
<accession>A0A8E2E102</accession>